<sequence>MAMTLAQLLAVPSLGLTLVPSAKGADPASIQLAWAAVTEQVDPSVFLTGDEVLLTTGIRLRTAALQRDFVVSAKRGGASALGFGVGLGHDAVPSALRLTAEEVGLPLFKVPYQTAFAAISRIIAEDLAAEHVSGIQQLLAGHQKLSAALLRGGGIDALLDVLENFVGNAARVEQYGIELGSSHLATQGTSDPVSTDSDAEWADWPIASGLRDRASLFIRKPLTSEALIPYAQSLLGLELSNQARLRRTSRIAVGQVLDDVLHGGLRGYDASLRMQSVGLDATQAHGVVLVESSSGHAPLGEMPLPSLPPRVITAILDGRLAIIVPSRAAGGSKDGGTGNDSGPGHDASASEPGVIAAQAAELFSSATTHLTIGYGRLYPDANGLRLSYYEARESLRSLQPINEPSRLSLTSLLLTAKDVPLMDLAREILEPLENADAQHNGELINTLRRFLHSSGEIGQVARELGVHRNTVRYRLQRVTDLTGYSPANMQDRVQLWLALEAKELS</sequence>
<evidence type="ECO:0000259" key="5">
    <source>
        <dbReference type="Pfam" id="PF13556"/>
    </source>
</evidence>
<keyword evidence="3" id="KW-0732">Signal</keyword>
<feature type="domain" description="PucR C-terminal helix-turn-helix" evidence="5">
    <location>
        <begin position="443"/>
        <end position="501"/>
    </location>
</feature>
<feature type="domain" description="CdaR GGDEF-like" evidence="6">
    <location>
        <begin position="270"/>
        <end position="396"/>
    </location>
</feature>
<organism evidence="7 9">
    <name type="scientific">Neomicrococcus aestuarii</name>
    <dbReference type="NCBI Taxonomy" id="556325"/>
    <lineage>
        <taxon>Bacteria</taxon>
        <taxon>Bacillati</taxon>
        <taxon>Actinomycetota</taxon>
        <taxon>Actinomycetes</taxon>
        <taxon>Micrococcales</taxon>
        <taxon>Micrococcaceae</taxon>
        <taxon>Neomicrococcus</taxon>
    </lineage>
</organism>
<name>A0A1L2ZQZ4_9MICC</name>
<dbReference type="InterPro" id="IPR012914">
    <property type="entry name" value="PucR_dom"/>
</dbReference>
<reference evidence="8 10" key="2">
    <citation type="submission" date="2020-08" db="EMBL/GenBank/DDBJ databases">
        <title>Sequencing the genomes of 1000 actinobacteria strains.</title>
        <authorList>
            <person name="Klenk H.-P."/>
        </authorList>
    </citation>
    <scope>NUCLEOTIDE SEQUENCE [LARGE SCALE GENOMIC DNA]</scope>
    <source>
        <strain evidence="8 10">DSM 105783</strain>
    </source>
</reference>
<comment type="similarity">
    <text evidence="1">Belongs to the CdaR family.</text>
</comment>
<dbReference type="Gene3D" id="1.10.10.2840">
    <property type="entry name" value="PucR C-terminal helix-turn-helix domain"/>
    <property type="match status" value="1"/>
</dbReference>
<dbReference type="RefSeq" id="WP_071894901.1">
    <property type="nucleotide sequence ID" value="NZ_BAAARH010000002.1"/>
</dbReference>
<evidence type="ECO:0000256" key="2">
    <source>
        <dbReference type="SAM" id="MobiDB-lite"/>
    </source>
</evidence>
<feature type="compositionally biased region" description="Gly residues" evidence="2">
    <location>
        <begin position="332"/>
        <end position="341"/>
    </location>
</feature>
<evidence type="ECO:0000259" key="6">
    <source>
        <dbReference type="Pfam" id="PF17853"/>
    </source>
</evidence>
<dbReference type="STRING" id="556325.BHE16_11050"/>
<dbReference type="AlphaFoldDB" id="A0A1L2ZQZ4"/>
<reference evidence="7 9" key="1">
    <citation type="submission" date="2016-11" db="EMBL/GenBank/DDBJ databases">
        <title>Genome sequencing of Zhihengliuella aestuarii B18 antagonistic to Plasmodiophora brassicae.</title>
        <authorList>
            <person name="Luo Y."/>
        </authorList>
    </citation>
    <scope>NUCLEOTIDE SEQUENCE [LARGE SCALE GENOMIC DNA]</scope>
    <source>
        <strain evidence="7 9">B18</strain>
    </source>
</reference>
<dbReference type="PANTHER" id="PTHR33744">
    <property type="entry name" value="CARBOHYDRATE DIACID REGULATOR"/>
    <property type="match status" value="1"/>
</dbReference>
<dbReference type="Proteomes" id="UP000183530">
    <property type="component" value="Chromosome"/>
</dbReference>
<evidence type="ECO:0000313" key="9">
    <source>
        <dbReference type="Proteomes" id="UP000183530"/>
    </source>
</evidence>
<dbReference type="PANTHER" id="PTHR33744:SF7">
    <property type="entry name" value="PUCR FAMILY TRANSCRIPTIONAL REGULATOR"/>
    <property type="match status" value="1"/>
</dbReference>
<evidence type="ECO:0000259" key="4">
    <source>
        <dbReference type="Pfam" id="PF07905"/>
    </source>
</evidence>
<dbReference type="InterPro" id="IPR025736">
    <property type="entry name" value="PucR_C-HTH_dom"/>
</dbReference>
<feature type="signal peptide" evidence="3">
    <location>
        <begin position="1"/>
        <end position="24"/>
    </location>
</feature>
<dbReference type="EMBL" id="JACHDR010000001">
    <property type="protein sequence ID" value="MBB5513392.1"/>
    <property type="molecule type" value="Genomic_DNA"/>
</dbReference>
<evidence type="ECO:0000313" key="7">
    <source>
        <dbReference type="EMBL" id="APF41432.1"/>
    </source>
</evidence>
<evidence type="ECO:0000313" key="10">
    <source>
        <dbReference type="Proteomes" id="UP000580797"/>
    </source>
</evidence>
<dbReference type="InterPro" id="IPR041522">
    <property type="entry name" value="CdaR_GGDEF"/>
</dbReference>
<evidence type="ECO:0000313" key="8">
    <source>
        <dbReference type="EMBL" id="MBB5513392.1"/>
    </source>
</evidence>
<accession>A0A1L2ZQZ4</accession>
<keyword evidence="9" id="KW-1185">Reference proteome</keyword>
<dbReference type="Pfam" id="PF13556">
    <property type="entry name" value="HTH_30"/>
    <property type="match status" value="1"/>
</dbReference>
<evidence type="ECO:0000256" key="3">
    <source>
        <dbReference type="SAM" id="SignalP"/>
    </source>
</evidence>
<dbReference type="Pfam" id="PF07905">
    <property type="entry name" value="PucR"/>
    <property type="match status" value="1"/>
</dbReference>
<dbReference type="KEGG" id="nae:BHE16_11050"/>
<dbReference type="InterPro" id="IPR051448">
    <property type="entry name" value="CdaR-like_regulators"/>
</dbReference>
<feature type="chain" id="PRO_5036022649" evidence="3">
    <location>
        <begin position="25"/>
        <end position="505"/>
    </location>
</feature>
<evidence type="ECO:0000256" key="1">
    <source>
        <dbReference type="ARBA" id="ARBA00006754"/>
    </source>
</evidence>
<dbReference type="Pfam" id="PF17853">
    <property type="entry name" value="GGDEF_2"/>
    <property type="match status" value="1"/>
</dbReference>
<dbReference type="InterPro" id="IPR042070">
    <property type="entry name" value="PucR_C-HTH_sf"/>
</dbReference>
<dbReference type="OrthoDB" id="8450798at2"/>
<protein>
    <submittedName>
        <fullName evidence="8">Purine catabolism regulator</fullName>
    </submittedName>
</protein>
<dbReference type="EMBL" id="CP018135">
    <property type="protein sequence ID" value="APF41432.1"/>
    <property type="molecule type" value="Genomic_DNA"/>
</dbReference>
<gene>
    <name evidence="7" type="ORF">BHE16_11050</name>
    <name evidence="8" type="ORF">HD598_002079</name>
</gene>
<feature type="domain" description="Purine catabolism PurC-like" evidence="4">
    <location>
        <begin position="8"/>
        <end position="125"/>
    </location>
</feature>
<dbReference type="Proteomes" id="UP000580797">
    <property type="component" value="Unassembled WGS sequence"/>
</dbReference>
<proteinExistence type="inferred from homology"/>
<feature type="region of interest" description="Disordered" evidence="2">
    <location>
        <begin position="329"/>
        <end position="351"/>
    </location>
</feature>